<evidence type="ECO:0000256" key="10">
    <source>
        <dbReference type="SAM" id="MobiDB-lite"/>
    </source>
</evidence>
<dbReference type="PANTHER" id="PTHR24031">
    <property type="entry name" value="RNA HELICASE"/>
    <property type="match status" value="1"/>
</dbReference>
<feature type="region of interest" description="Disordered" evidence="10">
    <location>
        <begin position="749"/>
        <end position="811"/>
    </location>
</feature>
<keyword evidence="2 9" id="KW-0378">Hydrolase</keyword>
<comment type="domain">
    <text evidence="9">The Q motif is unique to and characteristic of the DEAD box family of RNA helicases and controls ATP binding and hydrolysis.</text>
</comment>
<evidence type="ECO:0000256" key="8">
    <source>
        <dbReference type="ARBA" id="ARBA00047984"/>
    </source>
</evidence>
<evidence type="ECO:0000256" key="6">
    <source>
        <dbReference type="ARBA" id="ARBA00024355"/>
    </source>
</evidence>
<dbReference type="InterPro" id="IPR011545">
    <property type="entry name" value="DEAD/DEAH_box_helicase_dom"/>
</dbReference>
<comment type="similarity">
    <text evidence="6">Belongs to the DEAD box helicase family. DDX52/ROK1 subfamily.</text>
</comment>
<dbReference type="Gene3D" id="3.40.50.300">
    <property type="entry name" value="P-loop containing nucleotide triphosphate hydrolases"/>
    <property type="match status" value="2"/>
</dbReference>
<organism evidence="14 15">
    <name type="scientific">Ophiocordyceps sinensis (strain Co18 / CGMCC 3.14243)</name>
    <name type="common">Yarsagumba caterpillar fungus</name>
    <name type="synonym">Hirsutella sinensis</name>
    <dbReference type="NCBI Taxonomy" id="911162"/>
    <lineage>
        <taxon>Eukaryota</taxon>
        <taxon>Fungi</taxon>
        <taxon>Dikarya</taxon>
        <taxon>Ascomycota</taxon>
        <taxon>Pezizomycotina</taxon>
        <taxon>Sordariomycetes</taxon>
        <taxon>Hypocreomycetidae</taxon>
        <taxon>Hypocreales</taxon>
        <taxon>Ophiocordycipitaceae</taxon>
        <taxon>Ophiocordyceps</taxon>
    </lineage>
</organism>
<dbReference type="SMART" id="SM00490">
    <property type="entry name" value="HELICc"/>
    <property type="match status" value="1"/>
</dbReference>
<dbReference type="PROSITE" id="PS51194">
    <property type="entry name" value="HELICASE_CTER"/>
    <property type="match status" value="1"/>
</dbReference>
<dbReference type="InterPro" id="IPR001650">
    <property type="entry name" value="Helicase_C-like"/>
</dbReference>
<feature type="compositionally biased region" description="Basic residues" evidence="10">
    <location>
        <begin position="241"/>
        <end position="252"/>
    </location>
</feature>
<keyword evidence="4 9" id="KW-0694">RNA-binding</keyword>
<dbReference type="Proteomes" id="UP000019374">
    <property type="component" value="Unassembled WGS sequence"/>
</dbReference>
<dbReference type="GO" id="GO:0003723">
    <property type="term" value="F:RNA binding"/>
    <property type="evidence" value="ECO:0007669"/>
    <property type="project" value="UniProtKB-UniRule"/>
</dbReference>
<evidence type="ECO:0000256" key="5">
    <source>
        <dbReference type="ARBA" id="ARBA00024310"/>
    </source>
</evidence>
<feature type="compositionally biased region" description="Acidic residues" evidence="10">
    <location>
        <begin position="416"/>
        <end position="434"/>
    </location>
</feature>
<evidence type="ECO:0000256" key="4">
    <source>
        <dbReference type="ARBA" id="ARBA00022884"/>
    </source>
</evidence>
<feature type="domain" description="Helicase ATP-binding" evidence="12">
    <location>
        <begin position="319"/>
        <end position="533"/>
    </location>
</feature>
<feature type="compositionally biased region" description="Low complexity" evidence="10">
    <location>
        <begin position="46"/>
        <end position="64"/>
    </location>
</feature>
<dbReference type="AlphaFoldDB" id="T5AIV4"/>
<evidence type="ECO:0000259" key="13">
    <source>
        <dbReference type="PROSITE" id="PS51194"/>
    </source>
</evidence>
<accession>T5AIV4</accession>
<comment type="function">
    <text evidence="5">ATP-dependent RNA helicase involved in 40S ribosomal subunit biogenesis. Required for the processing and cleavage of 35S pre-rRNA at sites A0, A1, and A2, leading to mature 18S rRNA.</text>
</comment>
<dbReference type="SMART" id="SM00487">
    <property type="entry name" value="DEXDc"/>
    <property type="match status" value="1"/>
</dbReference>
<feature type="region of interest" description="Disordered" evidence="10">
    <location>
        <begin position="232"/>
        <end position="261"/>
    </location>
</feature>
<evidence type="ECO:0000313" key="15">
    <source>
        <dbReference type="Proteomes" id="UP000019374"/>
    </source>
</evidence>
<feature type="chain" id="PRO_5004606077" description="ATP-dependent RNA helicase" evidence="11">
    <location>
        <begin position="23"/>
        <end position="811"/>
    </location>
</feature>
<dbReference type="SUPFAM" id="SSF52540">
    <property type="entry name" value="P-loop containing nucleoside triphosphate hydrolases"/>
    <property type="match status" value="2"/>
</dbReference>
<dbReference type="CDD" id="cd17957">
    <property type="entry name" value="DEADc_DDX52"/>
    <property type="match status" value="1"/>
</dbReference>
<evidence type="ECO:0000256" key="1">
    <source>
        <dbReference type="ARBA" id="ARBA00022741"/>
    </source>
</evidence>
<dbReference type="OrthoDB" id="360161at2759"/>
<feature type="compositionally biased region" description="Acidic residues" evidence="10">
    <location>
        <begin position="801"/>
        <end position="811"/>
    </location>
</feature>
<dbReference type="PROSITE" id="PS51192">
    <property type="entry name" value="HELICASE_ATP_BIND_1"/>
    <property type="match status" value="1"/>
</dbReference>
<dbReference type="InterPro" id="IPR044764">
    <property type="entry name" value="DDX52/Rok1_DEADc"/>
</dbReference>
<dbReference type="GO" id="GO:0030490">
    <property type="term" value="P:maturation of SSU-rRNA"/>
    <property type="evidence" value="ECO:0007669"/>
    <property type="project" value="InterPro"/>
</dbReference>
<evidence type="ECO:0000256" key="3">
    <source>
        <dbReference type="ARBA" id="ARBA00022840"/>
    </source>
</evidence>
<dbReference type="GO" id="GO:0005524">
    <property type="term" value="F:ATP binding"/>
    <property type="evidence" value="ECO:0007669"/>
    <property type="project" value="UniProtKB-UniRule"/>
</dbReference>
<dbReference type="eggNOG" id="KOG0344">
    <property type="taxonomic scope" value="Eukaryota"/>
</dbReference>
<dbReference type="GO" id="GO:0003724">
    <property type="term" value="F:RNA helicase activity"/>
    <property type="evidence" value="ECO:0007669"/>
    <property type="project" value="UniProtKB-EC"/>
</dbReference>
<feature type="region of interest" description="Disordered" evidence="10">
    <location>
        <begin position="410"/>
        <end position="443"/>
    </location>
</feature>
<comment type="function">
    <text evidence="9">RNA helicase.</text>
</comment>
<comment type="subunit">
    <text evidence="7">Interacts with the U3 snoRNA and is associated with the 90S and 40S pre-ribosomes.</text>
</comment>
<dbReference type="HOGENOM" id="CLU_003041_1_4_1"/>
<feature type="signal peptide" evidence="11">
    <location>
        <begin position="1"/>
        <end position="22"/>
    </location>
</feature>
<evidence type="ECO:0000256" key="7">
    <source>
        <dbReference type="ARBA" id="ARBA00024367"/>
    </source>
</evidence>
<dbReference type="GO" id="GO:0016787">
    <property type="term" value="F:hydrolase activity"/>
    <property type="evidence" value="ECO:0007669"/>
    <property type="project" value="UniProtKB-KW"/>
</dbReference>
<keyword evidence="3 9" id="KW-0067">ATP-binding</keyword>
<sequence>MAGATAVAKLFCASFLRPAADASAAVAVADVAAEAVATDDAGRLGGRPQQPQRRKPGAGAPGVAAGADVRVLRLRALPLQQPDVPAVAAVGLPPRALPARAGHLLLPEPVPPTMDILKVLSRGTKRPSKGAGHGSTAPLKLPSAGTRTNPQLFHDDVRGHKRRGGGGEPRAKTVAQLPIVDFFAPKSQVAKPGEDATEPSRAPSPVAPPATRLSEDECRQLLRSHRLKLTLLSKPEDQHKVSKSNKKKKKHVDIKETNKADKTQLFPQPLDSFGELRGTYGISRRVSENLIAQGFRVPTEVQLGSLPLLLRPEAALGDESGLEDGVDFLAVAPTGSGKTISFLIPAINTIMRRRAREKLLGAHELEAVVIAPTRELVHQLVNEARKLSQGTGLKVVAMKKGMTVVAAEQQHLAGDSSEDEVDDDAGDSQSEDQGEPQRKSRAATKADILVTTPLLLLRSLTTGSSGTHRALPSVRELVLDEADVLLDPLFREQTLGIWMACSNPNLRASCWSATMGSNIESLVVDQLKSRAKALGLTPKPLVRLVVGLKDTAVPNIVHKLTYTASEQGKLLALRQLLRPTSRDDSGPPLRPPFLVFTQTIDRATALHEELKYDIPLEAGGASRVAALHSGLSDSARGAIMRKFRAGEIWVLITTDVLSRGVDFAGVNGVVNYDVPGSSAAYIHRAGRTGRAGREGGVAVTFYTKEDIPFVKTVANVIAASEKQAGKAGGEAGVQKWLLDALPKVAKADRKKLRERGVESRRSGSKAKITSKSGYERQRENNRWGAIEGSKRRRAEGGGEGRDDEEWAGLED</sequence>
<protein>
    <recommendedName>
        <fullName evidence="9">ATP-dependent RNA helicase</fullName>
        <ecNumber evidence="9">3.6.4.13</ecNumber>
    </recommendedName>
</protein>
<evidence type="ECO:0000256" key="9">
    <source>
        <dbReference type="RuleBase" id="RU365068"/>
    </source>
</evidence>
<keyword evidence="9 14" id="KW-0347">Helicase</keyword>
<reference evidence="14 15" key="1">
    <citation type="journal article" date="2013" name="Chin. Sci. Bull.">
        <title>Genome survey uncovers the secrets of sex and lifestyle in caterpillar fungus.</title>
        <authorList>
            <person name="Hu X."/>
            <person name="Zhang Y."/>
            <person name="Xiao G."/>
            <person name="Zheng P."/>
            <person name="Xia Y."/>
            <person name="Zhang X."/>
            <person name="St Leger R.J."/>
            <person name="Liu X."/>
            <person name="Wang C."/>
        </authorList>
    </citation>
    <scope>NUCLEOTIDE SEQUENCE [LARGE SCALE GENOMIC DNA]</scope>
    <source>
        <strain evidence="15">Co18 / CGMCC 3.14243</strain>
        <tissue evidence="14">Fruit-body</tissue>
    </source>
</reference>
<name>T5AIV4_OPHSC</name>
<proteinExistence type="inferred from homology"/>
<keyword evidence="11" id="KW-0732">Signal</keyword>
<evidence type="ECO:0000313" key="14">
    <source>
        <dbReference type="EMBL" id="EQL01753.1"/>
    </source>
</evidence>
<evidence type="ECO:0000256" key="11">
    <source>
        <dbReference type="SAM" id="SignalP"/>
    </source>
</evidence>
<evidence type="ECO:0000256" key="2">
    <source>
        <dbReference type="ARBA" id="ARBA00022801"/>
    </source>
</evidence>
<dbReference type="Pfam" id="PF00270">
    <property type="entry name" value="DEAD"/>
    <property type="match status" value="1"/>
</dbReference>
<evidence type="ECO:0000259" key="12">
    <source>
        <dbReference type="PROSITE" id="PS51192"/>
    </source>
</evidence>
<feature type="region of interest" description="Disordered" evidence="10">
    <location>
        <begin position="123"/>
        <end position="213"/>
    </location>
</feature>
<dbReference type="EMBL" id="KE652433">
    <property type="protein sequence ID" value="EQL01753.1"/>
    <property type="molecule type" value="Genomic_DNA"/>
</dbReference>
<feature type="region of interest" description="Disordered" evidence="10">
    <location>
        <begin position="38"/>
        <end position="64"/>
    </location>
</feature>
<keyword evidence="1 9" id="KW-0547">Nucleotide-binding</keyword>
<dbReference type="Pfam" id="PF00271">
    <property type="entry name" value="Helicase_C"/>
    <property type="match status" value="1"/>
</dbReference>
<dbReference type="EC" id="3.6.4.13" evidence="9"/>
<comment type="catalytic activity">
    <reaction evidence="8 9">
        <text>ATP + H2O = ADP + phosphate + H(+)</text>
        <dbReference type="Rhea" id="RHEA:13065"/>
        <dbReference type="ChEBI" id="CHEBI:15377"/>
        <dbReference type="ChEBI" id="CHEBI:15378"/>
        <dbReference type="ChEBI" id="CHEBI:30616"/>
        <dbReference type="ChEBI" id="CHEBI:43474"/>
        <dbReference type="ChEBI" id="CHEBI:456216"/>
        <dbReference type="EC" id="3.6.4.13"/>
    </reaction>
</comment>
<dbReference type="CDD" id="cd18787">
    <property type="entry name" value="SF2_C_DEAD"/>
    <property type="match status" value="1"/>
</dbReference>
<feature type="domain" description="Helicase C-terminal" evidence="13">
    <location>
        <begin position="572"/>
        <end position="741"/>
    </location>
</feature>
<gene>
    <name evidence="14" type="ORF">OCS_02544</name>
</gene>
<dbReference type="InterPro" id="IPR027417">
    <property type="entry name" value="P-loop_NTPase"/>
</dbReference>
<dbReference type="InterPro" id="IPR014001">
    <property type="entry name" value="Helicase_ATP-bd"/>
</dbReference>